<dbReference type="Pfam" id="PF16878">
    <property type="entry name" value="SIX1_SD"/>
    <property type="match status" value="1"/>
</dbReference>
<name>A0A7J7KHP6_BUGNE</name>
<keyword evidence="3" id="KW-0217">Developmental protein</keyword>
<dbReference type="Proteomes" id="UP000593567">
    <property type="component" value="Unassembled WGS sequence"/>
</dbReference>
<protein>
    <submittedName>
        <fullName evidence="10">SIX6</fullName>
    </submittedName>
</protein>
<dbReference type="PROSITE" id="PS50071">
    <property type="entry name" value="HOMEOBOX_2"/>
    <property type="match status" value="1"/>
</dbReference>
<keyword evidence="11" id="KW-1185">Reference proteome</keyword>
<accession>A0A7J7KHP6</accession>
<dbReference type="InterPro" id="IPR031701">
    <property type="entry name" value="SIX1_SD"/>
</dbReference>
<evidence type="ECO:0000256" key="6">
    <source>
        <dbReference type="ARBA" id="ARBA00023242"/>
    </source>
</evidence>
<keyword evidence="6 7" id="KW-0539">Nucleus</keyword>
<organism evidence="10 11">
    <name type="scientific">Bugula neritina</name>
    <name type="common">Brown bryozoan</name>
    <name type="synonym">Sertularia neritina</name>
    <dbReference type="NCBI Taxonomy" id="10212"/>
    <lineage>
        <taxon>Eukaryota</taxon>
        <taxon>Metazoa</taxon>
        <taxon>Spiralia</taxon>
        <taxon>Lophotrochozoa</taxon>
        <taxon>Bryozoa</taxon>
        <taxon>Gymnolaemata</taxon>
        <taxon>Cheilostomatida</taxon>
        <taxon>Flustrina</taxon>
        <taxon>Buguloidea</taxon>
        <taxon>Bugulidae</taxon>
        <taxon>Bugula</taxon>
    </lineage>
</organism>
<feature type="domain" description="Homeobox" evidence="9">
    <location>
        <begin position="151"/>
        <end position="211"/>
    </location>
</feature>
<dbReference type="PANTHER" id="PTHR10390">
    <property type="entry name" value="HOMEOBOX PROTEIN SIX"/>
    <property type="match status" value="1"/>
</dbReference>
<comment type="caution">
    <text evidence="10">The sequence shown here is derived from an EMBL/GenBank/DDBJ whole genome shotgun (WGS) entry which is preliminary data.</text>
</comment>
<gene>
    <name evidence="10" type="ORF">EB796_003500</name>
</gene>
<dbReference type="CDD" id="cd00086">
    <property type="entry name" value="homeodomain"/>
    <property type="match status" value="1"/>
</dbReference>
<evidence type="ECO:0000259" key="9">
    <source>
        <dbReference type="PROSITE" id="PS50071"/>
    </source>
</evidence>
<dbReference type="EMBL" id="VXIV02000451">
    <property type="protein sequence ID" value="KAF6038190.1"/>
    <property type="molecule type" value="Genomic_DNA"/>
</dbReference>
<evidence type="ECO:0000313" key="10">
    <source>
        <dbReference type="EMBL" id="KAF6038190.1"/>
    </source>
</evidence>
<dbReference type="Pfam" id="PF05920">
    <property type="entry name" value="Homeobox_KN"/>
    <property type="match status" value="1"/>
</dbReference>
<dbReference type="FunFam" id="1.10.10.60:FF:000046">
    <property type="entry name" value="SIX homeobox 3"/>
    <property type="match status" value="1"/>
</dbReference>
<evidence type="ECO:0000256" key="3">
    <source>
        <dbReference type="ARBA" id="ARBA00022473"/>
    </source>
</evidence>
<evidence type="ECO:0000256" key="7">
    <source>
        <dbReference type="PROSITE-ProRule" id="PRU00108"/>
    </source>
</evidence>
<dbReference type="GO" id="GO:0000978">
    <property type="term" value="F:RNA polymerase II cis-regulatory region sequence-specific DNA binding"/>
    <property type="evidence" value="ECO:0007669"/>
    <property type="project" value="TreeGrafter"/>
</dbReference>
<evidence type="ECO:0000256" key="1">
    <source>
        <dbReference type="ARBA" id="ARBA00004123"/>
    </source>
</evidence>
<evidence type="ECO:0000256" key="4">
    <source>
        <dbReference type="ARBA" id="ARBA00023125"/>
    </source>
</evidence>
<sequence length="328" mass="36940">MNVDFVSSILRFYATHGLPLPPLPLGAGFIPPPGGPINATPASLPLPNFTFQPAQVVQTCESIEESGDIERLGRFLWSLPVNPAICEALNKNETVLRARALVAFHCGNYRELYHILENHKFTKASHAKLQAMWLEAHYLEAEKARGRALGPVDKYRTHCFKERTRTLLREWYIKDPYPNPSKKRELANATNLTPTQVGNWFKNRRQRDRAATAKNKLNNERYRPSSSSTSSDIKSDRSELNSPHSMSHDEDDDYTDKYPDLPNSESDDEEIDPGCHDDQLAHIANADTLLNKKIVGLSSPPKSISKPNSVELIEEESSKDFSKCSNKT</sequence>
<dbReference type="OrthoDB" id="3501850at2759"/>
<keyword evidence="5 7" id="KW-0371">Homeobox</keyword>
<evidence type="ECO:0000256" key="5">
    <source>
        <dbReference type="ARBA" id="ARBA00023155"/>
    </source>
</evidence>
<reference evidence="10" key="1">
    <citation type="submission" date="2020-06" db="EMBL/GenBank/DDBJ databases">
        <title>Draft genome of Bugula neritina, a colonial animal packing powerful symbionts and potential medicines.</title>
        <authorList>
            <person name="Rayko M."/>
        </authorList>
    </citation>
    <scope>NUCLEOTIDE SEQUENCE [LARGE SCALE GENOMIC DNA]</scope>
    <source>
        <strain evidence="10">Kwan_BN1</strain>
    </source>
</reference>
<dbReference type="SUPFAM" id="SSF46689">
    <property type="entry name" value="Homeodomain-like"/>
    <property type="match status" value="1"/>
</dbReference>
<dbReference type="GO" id="GO:0000981">
    <property type="term" value="F:DNA-binding transcription factor activity, RNA polymerase II-specific"/>
    <property type="evidence" value="ECO:0007669"/>
    <property type="project" value="TreeGrafter"/>
</dbReference>
<dbReference type="Gene3D" id="1.10.10.60">
    <property type="entry name" value="Homeodomain-like"/>
    <property type="match status" value="1"/>
</dbReference>
<dbReference type="SMART" id="SM00389">
    <property type="entry name" value="HOX"/>
    <property type="match status" value="1"/>
</dbReference>
<proteinExistence type="inferred from homology"/>
<feature type="DNA-binding region" description="Homeobox" evidence="7">
    <location>
        <begin position="153"/>
        <end position="212"/>
    </location>
</feature>
<dbReference type="AlphaFoldDB" id="A0A7J7KHP6"/>
<keyword evidence="4 7" id="KW-0238">DNA-binding</keyword>
<dbReference type="InterPro" id="IPR009057">
    <property type="entry name" value="Homeodomain-like_sf"/>
</dbReference>
<feature type="region of interest" description="Disordered" evidence="8">
    <location>
        <begin position="196"/>
        <end position="279"/>
    </location>
</feature>
<dbReference type="InterPro" id="IPR001356">
    <property type="entry name" value="HD"/>
</dbReference>
<comment type="subcellular location">
    <subcellularLocation>
        <location evidence="1 7">Nucleus</location>
    </subcellularLocation>
</comment>
<evidence type="ECO:0000256" key="2">
    <source>
        <dbReference type="ARBA" id="ARBA00008161"/>
    </source>
</evidence>
<dbReference type="PANTHER" id="PTHR10390:SF33">
    <property type="entry name" value="PROTEIN OPTIX"/>
    <property type="match status" value="1"/>
</dbReference>
<comment type="similarity">
    <text evidence="2">Belongs to the SIX/Sine oculis homeobox family.</text>
</comment>
<dbReference type="GO" id="GO:0005634">
    <property type="term" value="C:nucleus"/>
    <property type="evidence" value="ECO:0007669"/>
    <property type="project" value="UniProtKB-SubCell"/>
</dbReference>
<dbReference type="GO" id="GO:0005667">
    <property type="term" value="C:transcription regulator complex"/>
    <property type="evidence" value="ECO:0007669"/>
    <property type="project" value="TreeGrafter"/>
</dbReference>
<feature type="region of interest" description="Disordered" evidence="8">
    <location>
        <begin position="294"/>
        <end position="328"/>
    </location>
</feature>
<evidence type="ECO:0000313" key="11">
    <source>
        <dbReference type="Proteomes" id="UP000593567"/>
    </source>
</evidence>
<dbReference type="InterPro" id="IPR008422">
    <property type="entry name" value="KN_HD"/>
</dbReference>
<feature type="compositionally biased region" description="Low complexity" evidence="8">
    <location>
        <begin position="298"/>
        <end position="309"/>
    </location>
</feature>
<evidence type="ECO:0000256" key="8">
    <source>
        <dbReference type="SAM" id="MobiDB-lite"/>
    </source>
</evidence>